<dbReference type="OrthoDB" id="9779889at2"/>
<evidence type="ECO:0000256" key="5">
    <source>
        <dbReference type="ARBA" id="ARBA00022833"/>
    </source>
</evidence>
<dbReference type="InterPro" id="IPR001623">
    <property type="entry name" value="DnaJ_domain"/>
</dbReference>
<dbReference type="SUPFAM" id="SSF49493">
    <property type="entry name" value="HSP40/DnaJ peptide-binding domain"/>
    <property type="match status" value="2"/>
</dbReference>
<evidence type="ECO:0000259" key="8">
    <source>
        <dbReference type="PROSITE" id="PS50076"/>
    </source>
</evidence>
<dbReference type="PROSITE" id="PS00636">
    <property type="entry name" value="DNAJ_1"/>
    <property type="match status" value="1"/>
</dbReference>
<evidence type="ECO:0000256" key="6">
    <source>
        <dbReference type="ARBA" id="ARBA00023125"/>
    </source>
</evidence>
<keyword evidence="1" id="KW-0963">Cytoplasm</keyword>
<dbReference type="InterPro" id="IPR002939">
    <property type="entry name" value="DnaJ_C"/>
</dbReference>
<dbReference type="GO" id="GO:0005737">
    <property type="term" value="C:cytoplasm"/>
    <property type="evidence" value="ECO:0007669"/>
    <property type="project" value="TreeGrafter"/>
</dbReference>
<keyword evidence="2" id="KW-0479">Metal-binding</keyword>
<keyword evidence="6" id="KW-0238">DNA-binding</keyword>
<evidence type="ECO:0000256" key="3">
    <source>
        <dbReference type="ARBA" id="ARBA00022737"/>
    </source>
</evidence>
<dbReference type="STRING" id="1592317.DPF_0685"/>
<dbReference type="AlphaFoldDB" id="A0A194AFX7"/>
<dbReference type="GO" id="GO:0003677">
    <property type="term" value="F:DNA binding"/>
    <property type="evidence" value="ECO:0007669"/>
    <property type="project" value="UniProtKB-KW"/>
</dbReference>
<dbReference type="PROSITE" id="PS50076">
    <property type="entry name" value="DNAJ_2"/>
    <property type="match status" value="1"/>
</dbReference>
<feature type="domain" description="J" evidence="8">
    <location>
        <begin position="7"/>
        <end position="72"/>
    </location>
</feature>
<dbReference type="Gene3D" id="1.10.287.110">
    <property type="entry name" value="DnaJ domain"/>
    <property type="match status" value="1"/>
</dbReference>
<dbReference type="InterPro" id="IPR036869">
    <property type="entry name" value="J_dom_sf"/>
</dbReference>
<dbReference type="EMBL" id="BDFE01000008">
    <property type="protein sequence ID" value="GAU07986.1"/>
    <property type="molecule type" value="Genomic_DNA"/>
</dbReference>
<dbReference type="Proteomes" id="UP000095200">
    <property type="component" value="Unassembled WGS sequence"/>
</dbReference>
<organism evidence="9 10">
    <name type="scientific">Desulfoplanes formicivorans</name>
    <dbReference type="NCBI Taxonomy" id="1592317"/>
    <lineage>
        <taxon>Bacteria</taxon>
        <taxon>Pseudomonadati</taxon>
        <taxon>Thermodesulfobacteriota</taxon>
        <taxon>Desulfovibrionia</taxon>
        <taxon>Desulfovibrionales</taxon>
        <taxon>Desulfoplanaceae</taxon>
        <taxon>Desulfoplanes</taxon>
    </lineage>
</organism>
<dbReference type="Pfam" id="PF00226">
    <property type="entry name" value="DnaJ"/>
    <property type="match status" value="1"/>
</dbReference>
<dbReference type="RefSeq" id="WP_069857558.1">
    <property type="nucleotide sequence ID" value="NZ_BDFE01000008.1"/>
</dbReference>
<keyword evidence="4" id="KW-0863">Zinc-finger</keyword>
<sequence length="331" mass="35737">MGVEYKDYYKLLGVSKTASKEEISRAFKKLARKYHPDLNPNDPDAEKKFKEINEAHDVLKDPEKRKLYDSLGPNWKDGQNFQPPPGFENIHFGGGQGFGDSGFSDFFETIFGGGFGGFSSQGGRFSGQGPGGGFSGSPFGSGAGMPRKGRDAEVEITLSLEEAYHGGKKSISLQEQVPTSSGMPRMRTKTLEVHIPQGVKNGSKIRLSGQGNPGVGGGPAGDLYLKIRIADHPHFKVDGKTVIHELFLAPWEAVLGTKLRVPTLDGAVNMNIPAGISSGQKMRIKGKGLGSGSTKGDQMVQVVIKTPKHLSDQERALWEKIAQTSHFDPRG</sequence>
<dbReference type="GO" id="GO:0008270">
    <property type="term" value="F:zinc ion binding"/>
    <property type="evidence" value="ECO:0007669"/>
    <property type="project" value="UniProtKB-KW"/>
</dbReference>
<keyword evidence="10" id="KW-1185">Reference proteome</keyword>
<protein>
    <submittedName>
        <fullName evidence="9">Molecular chaperone DnaJ</fullName>
    </submittedName>
</protein>
<proteinExistence type="predicted"/>
<comment type="caution">
    <text evidence="9">The sequence shown here is derived from an EMBL/GenBank/DDBJ whole genome shotgun (WGS) entry which is preliminary data.</text>
</comment>
<dbReference type="PRINTS" id="PR00625">
    <property type="entry name" value="JDOMAIN"/>
</dbReference>
<evidence type="ECO:0000313" key="9">
    <source>
        <dbReference type="EMBL" id="GAU07986.1"/>
    </source>
</evidence>
<dbReference type="SUPFAM" id="SSF46565">
    <property type="entry name" value="Chaperone J-domain"/>
    <property type="match status" value="1"/>
</dbReference>
<dbReference type="Gene3D" id="2.60.260.20">
    <property type="entry name" value="Urease metallochaperone UreE, N-terminal domain"/>
    <property type="match status" value="2"/>
</dbReference>
<dbReference type="CDD" id="cd06257">
    <property type="entry name" value="DnaJ"/>
    <property type="match status" value="1"/>
</dbReference>
<dbReference type="FunFam" id="2.60.260.20:FF:000008">
    <property type="entry name" value="Curved DNA-binding protein"/>
    <property type="match status" value="1"/>
</dbReference>
<keyword evidence="7" id="KW-0143">Chaperone</keyword>
<dbReference type="Pfam" id="PF01556">
    <property type="entry name" value="DnaJ_C"/>
    <property type="match status" value="1"/>
</dbReference>
<evidence type="ECO:0000256" key="4">
    <source>
        <dbReference type="ARBA" id="ARBA00022771"/>
    </source>
</evidence>
<evidence type="ECO:0000256" key="2">
    <source>
        <dbReference type="ARBA" id="ARBA00022723"/>
    </source>
</evidence>
<keyword evidence="5" id="KW-0862">Zinc</keyword>
<name>A0A194AFX7_9BACT</name>
<evidence type="ECO:0000256" key="7">
    <source>
        <dbReference type="ARBA" id="ARBA00023186"/>
    </source>
</evidence>
<keyword evidence="3" id="KW-0677">Repeat</keyword>
<evidence type="ECO:0000256" key="1">
    <source>
        <dbReference type="ARBA" id="ARBA00022490"/>
    </source>
</evidence>
<gene>
    <name evidence="9" type="ORF">DPF_0685</name>
</gene>
<dbReference type="GO" id="GO:0051082">
    <property type="term" value="F:unfolded protein binding"/>
    <property type="evidence" value="ECO:0007669"/>
    <property type="project" value="InterPro"/>
</dbReference>
<dbReference type="InterPro" id="IPR018253">
    <property type="entry name" value="DnaJ_domain_CS"/>
</dbReference>
<dbReference type="PANTHER" id="PTHR43096">
    <property type="entry name" value="DNAJ HOMOLOG 1, MITOCHONDRIAL-RELATED"/>
    <property type="match status" value="1"/>
</dbReference>
<accession>A0A194AFX7</accession>
<dbReference type="InterPro" id="IPR008971">
    <property type="entry name" value="HSP40/DnaJ_pept-bd"/>
</dbReference>
<dbReference type="CDD" id="cd10747">
    <property type="entry name" value="DnaJ_C"/>
    <property type="match status" value="1"/>
</dbReference>
<dbReference type="GO" id="GO:0042026">
    <property type="term" value="P:protein refolding"/>
    <property type="evidence" value="ECO:0007669"/>
    <property type="project" value="TreeGrafter"/>
</dbReference>
<dbReference type="FunFam" id="2.60.260.20:FF:000005">
    <property type="entry name" value="Chaperone protein dnaJ 1, mitochondrial"/>
    <property type="match status" value="1"/>
</dbReference>
<dbReference type="PANTHER" id="PTHR43096:SF52">
    <property type="entry name" value="DNAJ HOMOLOG 1, MITOCHONDRIAL-RELATED"/>
    <property type="match status" value="1"/>
</dbReference>
<evidence type="ECO:0000313" key="10">
    <source>
        <dbReference type="Proteomes" id="UP000095200"/>
    </source>
</evidence>
<reference evidence="10" key="1">
    <citation type="submission" date="2016-06" db="EMBL/GenBank/DDBJ databases">
        <title>Draft genome sequence of Desulfoplanes formicivorans strain Pf12B.</title>
        <authorList>
            <person name="Watanabe M."/>
            <person name="Kojima H."/>
            <person name="Fukui M."/>
        </authorList>
    </citation>
    <scope>NUCLEOTIDE SEQUENCE [LARGE SCALE GENOMIC DNA]</scope>
    <source>
        <strain evidence="10">Pf12B</strain>
    </source>
</reference>
<dbReference type="SMART" id="SM00271">
    <property type="entry name" value="DnaJ"/>
    <property type="match status" value="1"/>
</dbReference>